<geneLocation type="plasmid" evidence="3">
    <name>pmppla107</name>
</geneLocation>
<dbReference type="Proteomes" id="UP000006426">
    <property type="component" value="Plasmid pmppla107"/>
</dbReference>
<evidence type="ECO:0000313" key="2">
    <source>
        <dbReference type="EMBL" id="AXH60006.1"/>
    </source>
</evidence>
<proteinExistence type="predicted"/>
<evidence type="ECO:0000256" key="1">
    <source>
        <dbReference type="SAM" id="Coils"/>
    </source>
</evidence>
<dbReference type="AlphaFoldDB" id="A0AAD0V9V0"/>
<dbReference type="Pfam" id="PF19911">
    <property type="entry name" value="DUF6384"/>
    <property type="match status" value="2"/>
</dbReference>
<organism evidence="2 3">
    <name type="scientific">Pseudomonas amygdali pv. lachrymans str. M301315</name>
    <dbReference type="NCBI Taxonomy" id="629260"/>
    <lineage>
        <taxon>Bacteria</taxon>
        <taxon>Pseudomonadati</taxon>
        <taxon>Pseudomonadota</taxon>
        <taxon>Gammaproteobacteria</taxon>
        <taxon>Pseudomonadales</taxon>
        <taxon>Pseudomonadaceae</taxon>
        <taxon>Pseudomonas</taxon>
        <taxon>Pseudomonas amygdali</taxon>
    </lineage>
</organism>
<protein>
    <submittedName>
        <fullName evidence="2">Uncharacterized protein</fullName>
    </submittedName>
</protein>
<sequence length="492" mass="54923">MSDSVLNSASAMRISSKIDELRQNRQSLDRHLNLMQERRELEVAFTEFYQRQGVTDVTQEMIQQAIETYKQNRFTFPGWSGSSLGRAIAGAYIWFQPRTLTVGACAAALAATVYLGDMGVDYISKSRTEGQLTAARTKVTEDIGNFKASLDKLNKQVAENASWLRKQQAIKGRSLSTVAVNGLVADISRSNDELLQMRDDLDTWGKINVLVPEKVLSEDPRSALAQFDTTVYPHIESVGSRLKILRESITDKRSRVERLTRIDSELQQKKAQLPLGYSTDVALKIVSVERLLAEGNDLEANAALDDLTKAIARSAAVGVLSQSIQTLESRLAPNFKDDEGRKRFSDLITQAKAQAERGDQQAYQATAQAIESLAQFVTTKLHYQFVNRQGVQTGFARTDNASGNKRWYLVVEAVDAAGSPYKMDIYNSETRKTEKVTLWGQEVPKAVFEQVRDDKKSDGILDDPDLGDKAAGNYTVDYRKSVLKTQITRWSN</sequence>
<accession>A0AAD0V9V0</accession>
<evidence type="ECO:0000313" key="3">
    <source>
        <dbReference type="Proteomes" id="UP000006426"/>
    </source>
</evidence>
<dbReference type="InterPro" id="IPR045964">
    <property type="entry name" value="DUF6384"/>
</dbReference>
<keyword evidence="2" id="KW-0614">Plasmid</keyword>
<feature type="coiled-coil region" evidence="1">
    <location>
        <begin position="11"/>
        <end position="38"/>
    </location>
</feature>
<name>A0AAD0V9V0_PSEAV</name>
<dbReference type="EMBL" id="CP031226">
    <property type="protein sequence ID" value="AXH60006.1"/>
    <property type="molecule type" value="Genomic_DNA"/>
</dbReference>
<gene>
    <name evidence="2" type="ORF">PLA107_032795</name>
</gene>
<reference evidence="2 3" key="1">
    <citation type="journal article" date="2011" name="PLoS Pathog.">
        <title>Dynamic evolution of pathogenicity revealed by sequencing and comparative genomics of 19 Pseudomonas syringae isolates.</title>
        <authorList>
            <person name="Baltrus D.A."/>
            <person name="Nishimura M.T."/>
            <person name="Romanchuk A."/>
            <person name="Chang J.H."/>
            <person name="Mukhtar M.S."/>
            <person name="Cherkis K."/>
            <person name="Roach J."/>
            <person name="Grant S.R."/>
            <person name="Jones C.D."/>
            <person name="Dangl J.L."/>
        </authorList>
    </citation>
    <scope>NUCLEOTIDE SEQUENCE [LARGE SCALE GENOMIC DNA]</scope>
    <source>
        <strain evidence="2 3">M301315</strain>
    </source>
</reference>
<dbReference type="GeneID" id="39474814"/>
<dbReference type="RefSeq" id="WP_005741665.1">
    <property type="nucleotide sequence ID" value="NZ_CP031226.1"/>
</dbReference>
<keyword evidence="1" id="KW-0175">Coiled coil</keyword>